<feature type="region of interest" description="Disordered" evidence="1">
    <location>
        <begin position="463"/>
        <end position="532"/>
    </location>
</feature>
<feature type="compositionally biased region" description="Basic and acidic residues" evidence="1">
    <location>
        <begin position="481"/>
        <end position="490"/>
    </location>
</feature>
<evidence type="ECO:0000313" key="3">
    <source>
        <dbReference type="Proteomes" id="UP001153292"/>
    </source>
</evidence>
<evidence type="ECO:0008006" key="4">
    <source>
        <dbReference type="Google" id="ProtNLM"/>
    </source>
</evidence>
<dbReference type="EMBL" id="OU963920">
    <property type="protein sequence ID" value="CAH2987877.1"/>
    <property type="molecule type" value="Genomic_DNA"/>
</dbReference>
<protein>
    <recommendedName>
        <fullName evidence="4">C2H2-type domain-containing protein</fullName>
    </recommendedName>
</protein>
<sequence>MNIVDDNISYVIPLDEIDLNYYYGKDYFSNDPMPLWNTNSSIYYELKIFAQRKSQLNQTRINGTDESFTENPKYQCHICNSSVPIVYKKQHINSQKHKTFLKIIETVMVRARHCLVQTQDDNHQLKPMQHSYYCEPCSTEVKIINREDHDMSKDHFKSLMHVKFLNDLLKIYIDKEHLEKVDFEYMTDDPANYAQNGNCKQHECDADDLNENDEINKFLDLMQNLDDNDDAQNLCNESENETTSPSSLTDIEVIAGKETTDTKTTTSNGTQLKVTNLKEYIDMLLSNENAQISNKITVIGDRLNIEAVDKSIVTVSEDNFHSFMRDADGKVTFCKVCDVSIKDKNSHVLTPEHMRRVMAPIQDMHGIRQVRSDSESSSELPLPRLTLKRVTPNKLAEEKIDQVLEEIKREDGDEWVTVDTASGERSTLVPFKKRRYVEALADDNSETTICTVEEKQVLKQSITIEKAHKPKAMSSDESDGEEKRQDEKKQQHMQQQPEAELPQLTNEPSSSSMMHAPCQDEARAGTSASECGSSQKQHSLQEFWLGELRKNFNELEYSKVLRDAEFTEEQSEILQQSFAQLSRKMSYIKAHSERFLKTHKCRRCEFSISHQCMPLDFMRSVPFGTELMAETLIVPHQTVVCDCGFAFSHTHLKRTRRPVKQSYAERYTPHLQLYMRSVNVSCPKCYTKIVMNSLDDNVCCELATWDCIAGNEREMFYTGIKRCLAYSGTDAPPLDEFFACSKGCCLIYHHCSEG</sequence>
<evidence type="ECO:0000313" key="2">
    <source>
        <dbReference type="EMBL" id="CAH2987877.1"/>
    </source>
</evidence>
<reference evidence="2" key="1">
    <citation type="submission" date="2021-12" db="EMBL/GenBank/DDBJ databases">
        <authorList>
            <person name="King R."/>
        </authorList>
    </citation>
    <scope>NUCLEOTIDE SEQUENCE</scope>
</reference>
<accession>A0ABN8L9N7</accession>
<name>A0ABN8L9N7_CHISP</name>
<evidence type="ECO:0000256" key="1">
    <source>
        <dbReference type="SAM" id="MobiDB-lite"/>
    </source>
</evidence>
<proteinExistence type="predicted"/>
<keyword evidence="3" id="KW-1185">Reference proteome</keyword>
<organism evidence="2 3">
    <name type="scientific">Chilo suppressalis</name>
    <name type="common">Asiatic rice borer moth</name>
    <dbReference type="NCBI Taxonomy" id="168631"/>
    <lineage>
        <taxon>Eukaryota</taxon>
        <taxon>Metazoa</taxon>
        <taxon>Ecdysozoa</taxon>
        <taxon>Arthropoda</taxon>
        <taxon>Hexapoda</taxon>
        <taxon>Insecta</taxon>
        <taxon>Pterygota</taxon>
        <taxon>Neoptera</taxon>
        <taxon>Endopterygota</taxon>
        <taxon>Lepidoptera</taxon>
        <taxon>Glossata</taxon>
        <taxon>Ditrysia</taxon>
        <taxon>Pyraloidea</taxon>
        <taxon>Crambidae</taxon>
        <taxon>Crambinae</taxon>
        <taxon>Chilo</taxon>
    </lineage>
</organism>
<gene>
    <name evidence="2" type="ORF">CHILSU_LOCUS7424</name>
</gene>
<feature type="compositionally biased region" description="Polar residues" evidence="1">
    <location>
        <begin position="503"/>
        <end position="513"/>
    </location>
</feature>
<dbReference type="Proteomes" id="UP001153292">
    <property type="component" value="Chromosome 27"/>
</dbReference>